<dbReference type="EMBL" id="CAJVPK010001337">
    <property type="protein sequence ID" value="CAG8582509.1"/>
    <property type="molecule type" value="Genomic_DNA"/>
</dbReference>
<keyword evidence="2" id="KW-1185">Reference proteome</keyword>
<dbReference type="AlphaFoldDB" id="A0A9N9G3N9"/>
<name>A0A9N9G3N9_9GLOM</name>
<evidence type="ECO:0000313" key="1">
    <source>
        <dbReference type="EMBL" id="CAG8582509.1"/>
    </source>
</evidence>
<evidence type="ECO:0000313" key="2">
    <source>
        <dbReference type="Proteomes" id="UP000789706"/>
    </source>
</evidence>
<organism evidence="1 2">
    <name type="scientific">Diversispora eburnea</name>
    <dbReference type="NCBI Taxonomy" id="1213867"/>
    <lineage>
        <taxon>Eukaryota</taxon>
        <taxon>Fungi</taxon>
        <taxon>Fungi incertae sedis</taxon>
        <taxon>Mucoromycota</taxon>
        <taxon>Glomeromycotina</taxon>
        <taxon>Glomeromycetes</taxon>
        <taxon>Diversisporales</taxon>
        <taxon>Diversisporaceae</taxon>
        <taxon>Diversispora</taxon>
    </lineage>
</organism>
<proteinExistence type="predicted"/>
<sequence>MVKAFWFTGYKGVYYYDGHERSDVLEYRQYSMLMLALKPLETDINLFVKKEGLKWNGVRWSNTVNASSRWSTKRYSFNFGRMWIVA</sequence>
<accession>A0A9N9G3N9</accession>
<comment type="caution">
    <text evidence="1">The sequence shown here is derived from an EMBL/GenBank/DDBJ whole genome shotgun (WGS) entry which is preliminary data.</text>
</comment>
<dbReference type="Proteomes" id="UP000789706">
    <property type="component" value="Unassembled WGS sequence"/>
</dbReference>
<protein>
    <submittedName>
        <fullName evidence="1">3351_t:CDS:1</fullName>
    </submittedName>
</protein>
<gene>
    <name evidence="1" type="ORF">DEBURN_LOCUS8643</name>
</gene>
<dbReference type="OrthoDB" id="6511194at2759"/>
<reference evidence="1" key="1">
    <citation type="submission" date="2021-06" db="EMBL/GenBank/DDBJ databases">
        <authorList>
            <person name="Kallberg Y."/>
            <person name="Tangrot J."/>
            <person name="Rosling A."/>
        </authorList>
    </citation>
    <scope>NUCLEOTIDE SEQUENCE</scope>
    <source>
        <strain evidence="1">AZ414A</strain>
    </source>
</reference>